<dbReference type="InterPro" id="IPR015424">
    <property type="entry name" value="PyrdxlP-dep_Trfase"/>
</dbReference>
<dbReference type="RefSeq" id="WP_043031708.1">
    <property type="nucleotide sequence ID" value="NZ_JXSU01000007.1"/>
</dbReference>
<evidence type="ECO:0000313" key="4">
    <source>
        <dbReference type="Proteomes" id="UP000032250"/>
    </source>
</evidence>
<dbReference type="EMBL" id="JXSU01000007">
    <property type="protein sequence ID" value="KIS23003.1"/>
    <property type="molecule type" value="Genomic_DNA"/>
</dbReference>
<dbReference type="PANTHER" id="PTHR42691">
    <property type="entry name" value="ASPARTATE AMINOTRANSFERASE YHDR-RELATED"/>
    <property type="match status" value="1"/>
</dbReference>
<accession>A0A0D0ZWF2</accession>
<comment type="caution">
    <text evidence="3">The sequence shown here is derived from an EMBL/GenBank/DDBJ whole genome shotgun (WGS) entry which is preliminary data.</text>
</comment>
<proteinExistence type="inferred from homology"/>
<protein>
    <recommendedName>
        <fullName evidence="1">Aminotransferase</fullName>
        <ecNumber evidence="1">2.6.1.-</ecNumber>
    </recommendedName>
</protein>
<dbReference type="CDD" id="cd00609">
    <property type="entry name" value="AAT_like"/>
    <property type="match status" value="1"/>
</dbReference>
<dbReference type="HOGENOM" id="CLU_017584_4_3_9"/>
<comment type="cofactor">
    <cofactor evidence="1">
        <name>pyridoxal 5'-phosphate</name>
        <dbReference type="ChEBI" id="CHEBI:597326"/>
    </cofactor>
</comment>
<name>A0A0D0ZWF2_CLOBO</name>
<dbReference type="Gene3D" id="3.40.640.10">
    <property type="entry name" value="Type I PLP-dependent aspartate aminotransferase-like (Major domain)"/>
    <property type="match status" value="1"/>
</dbReference>
<dbReference type="EC" id="2.6.1.-" evidence="1"/>
<dbReference type="InterPro" id="IPR015421">
    <property type="entry name" value="PyrdxlP-dep_Trfase_major"/>
</dbReference>
<dbReference type="InterPro" id="IPR015422">
    <property type="entry name" value="PyrdxlP-dep_Trfase_small"/>
</dbReference>
<dbReference type="SUPFAM" id="SSF53383">
    <property type="entry name" value="PLP-dependent transferases"/>
    <property type="match status" value="1"/>
</dbReference>
<dbReference type="Gene3D" id="3.90.1150.10">
    <property type="entry name" value="Aspartate Aminotransferase, domain 1"/>
    <property type="match status" value="1"/>
</dbReference>
<reference evidence="3 4" key="1">
    <citation type="submission" date="2014-06" db="EMBL/GenBank/DDBJ databases">
        <title>Genome characterization of distinct group I Clostridium botulinum lineages.</title>
        <authorList>
            <person name="Giordani F."/>
            <person name="Anselmo A."/>
            <person name="Fillo S."/>
            <person name="Palozzi A.M."/>
            <person name="Fortunato A."/>
            <person name="Gentile B."/>
            <person name="Ciammaruconi A."/>
            <person name="Anniballi F."/>
            <person name="De Medici D."/>
            <person name="Lista F."/>
        </authorList>
    </citation>
    <scope>NUCLEOTIDE SEQUENCE [LARGE SCALE GENOMIC DNA]</scope>
    <source>
        <strain evidence="3 4">B2 450</strain>
    </source>
</reference>
<dbReference type="Proteomes" id="UP000032250">
    <property type="component" value="Unassembled WGS sequence"/>
</dbReference>
<evidence type="ECO:0000313" key="3">
    <source>
        <dbReference type="EMBL" id="KIS23003.1"/>
    </source>
</evidence>
<dbReference type="PANTHER" id="PTHR42691:SF1">
    <property type="entry name" value="ASPARTATE AMINOTRANSFERASE YHDR-RELATED"/>
    <property type="match status" value="1"/>
</dbReference>
<keyword evidence="1 3" id="KW-0032">Aminotransferase</keyword>
<keyword evidence="1 3" id="KW-0808">Transferase</keyword>
<dbReference type="PROSITE" id="PS00105">
    <property type="entry name" value="AA_TRANSFER_CLASS_1"/>
    <property type="match status" value="1"/>
</dbReference>
<dbReference type="GO" id="GO:0008483">
    <property type="term" value="F:transaminase activity"/>
    <property type="evidence" value="ECO:0007669"/>
    <property type="project" value="UniProtKB-KW"/>
</dbReference>
<dbReference type="GO" id="GO:0030170">
    <property type="term" value="F:pyridoxal phosphate binding"/>
    <property type="evidence" value="ECO:0007669"/>
    <property type="project" value="InterPro"/>
</dbReference>
<dbReference type="OrthoDB" id="9802328at2"/>
<evidence type="ECO:0000256" key="1">
    <source>
        <dbReference type="RuleBase" id="RU000481"/>
    </source>
</evidence>
<dbReference type="InterPro" id="IPR004838">
    <property type="entry name" value="NHTrfase_class1_PyrdxlP-BS"/>
</dbReference>
<dbReference type="PRINTS" id="PR00753">
    <property type="entry name" value="ACCSYNTHASE"/>
</dbReference>
<comment type="similarity">
    <text evidence="1">Belongs to the class-I pyridoxal-phosphate-dependent aminotransferase family.</text>
</comment>
<sequence length="394" mass="44011">MISNEMLNLGKKRSIIRDIFEYGATRKKEIGAENVYDFSLGNPSIPAPDCVNEAIKELLEKEDSIRLHSYTSAQGDLSVRKTISDSINNKYSTNLSPDNIYMTVGAAASLSISLKALAVPGDEFIVFTPFFPEYRVFIQNAGGTPVVVKSNEENFQIDINNLIEAITPKTKAVLINSPNNPSGVIISEESIRSLCKVLEEKSNEYGHPIYLIADEPYRELVYDDIEVPYLTKYYANTFVCYSFSKSLSLPGERIGYIVVSNEMENWQDVYAAVCGAGRSLGYVCAPSLFQRVIAKCIGQTADISVYKKNRDLLYNGLTKLGYTCVKPDGAFYLFVKSMEPDAYAFYEKAKKQELLIVPADDFGAPGYVRISYCVTTEQIKNSMPAFEKLAKEYK</sequence>
<dbReference type="NCBIfam" id="NF005305">
    <property type="entry name" value="PRK06836.1"/>
    <property type="match status" value="1"/>
</dbReference>
<evidence type="ECO:0000259" key="2">
    <source>
        <dbReference type="Pfam" id="PF00155"/>
    </source>
</evidence>
<dbReference type="Pfam" id="PF00155">
    <property type="entry name" value="Aminotran_1_2"/>
    <property type="match status" value="1"/>
</dbReference>
<dbReference type="AlphaFoldDB" id="A0A0D0ZWF2"/>
<dbReference type="InterPro" id="IPR004839">
    <property type="entry name" value="Aminotransferase_I/II_large"/>
</dbReference>
<gene>
    <name evidence="3" type="ORF">N495_05200</name>
</gene>
<organism evidence="3 4">
    <name type="scientific">Clostridium botulinum B2 450</name>
    <dbReference type="NCBI Taxonomy" id="1379739"/>
    <lineage>
        <taxon>Bacteria</taxon>
        <taxon>Bacillati</taxon>
        <taxon>Bacillota</taxon>
        <taxon>Clostridia</taxon>
        <taxon>Eubacteriales</taxon>
        <taxon>Clostridiaceae</taxon>
        <taxon>Clostridium</taxon>
    </lineage>
</organism>
<dbReference type="PATRIC" id="fig|1379739.3.peg.1362"/>
<feature type="domain" description="Aminotransferase class I/classII large" evidence="2">
    <location>
        <begin position="34"/>
        <end position="381"/>
    </location>
</feature>